<proteinExistence type="predicted"/>
<evidence type="ECO:0000313" key="2">
    <source>
        <dbReference type="Proteomes" id="UP000256970"/>
    </source>
</evidence>
<dbReference type="EMBL" id="FNXT01000793">
    <property type="protein sequence ID" value="SZX67425.1"/>
    <property type="molecule type" value="Genomic_DNA"/>
</dbReference>
<dbReference type="AlphaFoldDB" id="A0A383VPH5"/>
<accession>A0A383VPH5</accession>
<name>A0A383VPH5_TETOB</name>
<sequence length="168" mass="19323">MSDREEHLQEGTSSFGVASDTASCSLEHAVWLDTSEPPTQQRIVQLDSVKKNNHLLQLLLCQPSMVDATLWDLQHQLPAAHHLRTDTLSRLALLHFSLARHLKTVTEELLQARGIDMQQLMGNASAINIDEDTWHLVYNLVQVELFHLLRAKVLQREHRERLQYSGWF</sequence>
<organism evidence="1 2">
    <name type="scientific">Tetradesmus obliquus</name>
    <name type="common">Green alga</name>
    <name type="synonym">Acutodesmus obliquus</name>
    <dbReference type="NCBI Taxonomy" id="3088"/>
    <lineage>
        <taxon>Eukaryota</taxon>
        <taxon>Viridiplantae</taxon>
        <taxon>Chlorophyta</taxon>
        <taxon>core chlorophytes</taxon>
        <taxon>Chlorophyceae</taxon>
        <taxon>CS clade</taxon>
        <taxon>Sphaeropleales</taxon>
        <taxon>Scenedesmaceae</taxon>
        <taxon>Tetradesmus</taxon>
    </lineage>
</organism>
<gene>
    <name evidence="1" type="ORF">BQ4739_LOCUS7823</name>
</gene>
<evidence type="ECO:0000313" key="1">
    <source>
        <dbReference type="EMBL" id="SZX67425.1"/>
    </source>
</evidence>
<dbReference type="Proteomes" id="UP000256970">
    <property type="component" value="Unassembled WGS sequence"/>
</dbReference>
<keyword evidence="2" id="KW-1185">Reference proteome</keyword>
<reference evidence="1 2" key="1">
    <citation type="submission" date="2016-10" db="EMBL/GenBank/DDBJ databases">
        <authorList>
            <person name="Cai Z."/>
        </authorList>
    </citation>
    <scope>NUCLEOTIDE SEQUENCE [LARGE SCALE GENOMIC DNA]</scope>
</reference>
<protein>
    <submittedName>
        <fullName evidence="1">Uncharacterized protein</fullName>
    </submittedName>
</protein>